<evidence type="ECO:0000313" key="2">
    <source>
        <dbReference type="EMBL" id="ARF14716.1"/>
    </source>
</evidence>
<evidence type="ECO:0000313" key="3">
    <source>
        <dbReference type="Proteomes" id="UP000192486"/>
    </source>
</evidence>
<keyword evidence="1" id="KW-0472">Membrane</keyword>
<protein>
    <submittedName>
        <fullName evidence="2">Uncharacterized protein</fullName>
    </submittedName>
</protein>
<reference evidence="2 3" key="1">
    <citation type="submission" date="2016-04" db="EMBL/GenBank/DDBJ databases">
        <title>Comparative Genomics and Epigenetics of Sporosarcina ureae.</title>
        <authorList>
            <person name="Oliver A.S."/>
            <person name="Cooper K.K."/>
        </authorList>
    </citation>
    <scope>NUCLEOTIDE SEQUENCE [LARGE SCALE GENOMIC DNA]</scope>
    <source>
        <strain evidence="2 3">S204</strain>
    </source>
</reference>
<gene>
    <name evidence="2" type="ORF">SporoS204_11505</name>
</gene>
<feature type="transmembrane region" description="Helical" evidence="1">
    <location>
        <begin position="12"/>
        <end position="34"/>
    </location>
</feature>
<feature type="transmembrane region" description="Helical" evidence="1">
    <location>
        <begin position="40"/>
        <end position="62"/>
    </location>
</feature>
<organism evidence="2 3">
    <name type="scientific">Sporosarcina ureae</name>
    <dbReference type="NCBI Taxonomy" id="1571"/>
    <lineage>
        <taxon>Bacteria</taxon>
        <taxon>Bacillati</taxon>
        <taxon>Bacillota</taxon>
        <taxon>Bacilli</taxon>
        <taxon>Bacillales</taxon>
        <taxon>Caryophanaceae</taxon>
        <taxon>Sporosarcina</taxon>
    </lineage>
</organism>
<keyword evidence="3" id="KW-1185">Reference proteome</keyword>
<evidence type="ECO:0000256" key="1">
    <source>
        <dbReference type="SAM" id="Phobius"/>
    </source>
</evidence>
<dbReference type="Proteomes" id="UP000192486">
    <property type="component" value="Chromosome"/>
</dbReference>
<name>A0ABM6JXK5_SPOUR</name>
<keyword evidence="1" id="KW-0812">Transmembrane</keyword>
<accession>A0ABM6JXK5</accession>
<keyword evidence="1" id="KW-1133">Transmembrane helix</keyword>
<proteinExistence type="predicted"/>
<sequence length="72" mass="8059">MSDGFDLSLKNKVVRMCLWIVVPAAIIAVLLILLTEVPSIVPTIIPTIAWISFLYGCIFINASRRKNNMLIK</sequence>
<dbReference type="EMBL" id="CP015108">
    <property type="protein sequence ID" value="ARF14716.1"/>
    <property type="molecule type" value="Genomic_DNA"/>
</dbReference>